<dbReference type="Pfam" id="PF06722">
    <property type="entry name" value="EryCIII-like_C"/>
    <property type="match status" value="1"/>
</dbReference>
<dbReference type="Gene3D" id="3.40.50.2000">
    <property type="entry name" value="Glycogen Phosphorylase B"/>
    <property type="match status" value="2"/>
</dbReference>
<keyword evidence="2" id="KW-0328">Glycosyltransferase</keyword>
<dbReference type="InterPro" id="IPR048284">
    <property type="entry name" value="EryCIII-like_N"/>
</dbReference>
<dbReference type="InterPro" id="IPR050426">
    <property type="entry name" value="Glycosyltransferase_28"/>
</dbReference>
<protein>
    <submittedName>
        <fullName evidence="6">DUF1205 domain-containing protein</fullName>
    </submittedName>
</protein>
<gene>
    <name evidence="6" type="ORF">JFN87_28385</name>
</gene>
<evidence type="ECO:0000313" key="7">
    <source>
        <dbReference type="Proteomes" id="UP000670475"/>
    </source>
</evidence>
<sequence>MRVLFATWAAPSHLFPMVPLAWAFRAAGHEVRVAAPASGAAAVAATGLSAVAAGPDVAVAQMAGRERLAPWRSRGEWATGWSARPDLLGEAELDVLRALADKQLMVADAMLGDLVAFGRRWAPDLVVYDSLCLAGPVAAAALGVPAYGFVAGSPAVTRIERLHPSTGPLPAYLRLFERFGAEPVVEPRGWLDPCPPSLRLPFDGDRTELRHVSYNGPGTVPGWLLDDPGRPRVVVTGGAAGSKYGGQAGAGLFRDTLEAVTSLGAEAVLALTPAQAENLGPVPEGTRVVRSLPFHLLFPACHAVVHHGGSGTAFAAFAAGLPQLVLPQAPVLAELARSMEARGAALVLGADEQEDPRRFATAVARLLDDNDLTRAARNLQDEVATMPPPSALATTLTPA</sequence>
<comment type="caution">
    <text evidence="6">The sequence shown here is derived from an EMBL/GenBank/DDBJ whole genome shotgun (WGS) entry which is preliminary data.</text>
</comment>
<keyword evidence="3" id="KW-0808">Transferase</keyword>
<feature type="domain" description="Erythromycin biosynthesis protein CIII-like C-terminal" evidence="4">
    <location>
        <begin position="256"/>
        <end position="396"/>
    </location>
</feature>
<organism evidence="6 7">
    <name type="scientific">Streptomyces montanisoli</name>
    <dbReference type="NCBI Taxonomy" id="2798581"/>
    <lineage>
        <taxon>Bacteria</taxon>
        <taxon>Bacillati</taxon>
        <taxon>Actinomycetota</taxon>
        <taxon>Actinomycetes</taxon>
        <taxon>Kitasatosporales</taxon>
        <taxon>Streptomycetaceae</taxon>
        <taxon>Streptomyces</taxon>
    </lineage>
</organism>
<dbReference type="GO" id="GO:0008194">
    <property type="term" value="F:UDP-glycosyltransferase activity"/>
    <property type="evidence" value="ECO:0007669"/>
    <property type="project" value="InterPro"/>
</dbReference>
<dbReference type="GO" id="GO:0017000">
    <property type="term" value="P:antibiotic biosynthetic process"/>
    <property type="evidence" value="ECO:0007669"/>
    <property type="project" value="UniProtKB-ARBA"/>
</dbReference>
<reference evidence="6" key="1">
    <citation type="submission" date="2021-03" db="EMBL/GenBank/DDBJ databases">
        <title>Whole genome sequence of Streptomyces bomunensis MMS17-BM035.</title>
        <authorList>
            <person name="Lee J.H."/>
        </authorList>
    </citation>
    <scope>NUCLEOTIDE SEQUENCE</scope>
    <source>
        <strain evidence="6">MMS17-BM035</strain>
    </source>
</reference>
<accession>A0A940S0X1</accession>
<evidence type="ECO:0000259" key="4">
    <source>
        <dbReference type="Pfam" id="PF06722"/>
    </source>
</evidence>
<evidence type="ECO:0000256" key="3">
    <source>
        <dbReference type="ARBA" id="ARBA00022679"/>
    </source>
</evidence>
<dbReference type="SUPFAM" id="SSF53756">
    <property type="entry name" value="UDP-Glycosyltransferase/glycogen phosphorylase"/>
    <property type="match status" value="1"/>
</dbReference>
<dbReference type="Proteomes" id="UP000670475">
    <property type="component" value="Unassembled WGS sequence"/>
</dbReference>
<evidence type="ECO:0000259" key="5">
    <source>
        <dbReference type="Pfam" id="PF21036"/>
    </source>
</evidence>
<dbReference type="AlphaFoldDB" id="A0A940S0X1"/>
<dbReference type="EMBL" id="JAGIQL010000180">
    <property type="protein sequence ID" value="MBP0461349.1"/>
    <property type="molecule type" value="Genomic_DNA"/>
</dbReference>
<dbReference type="GO" id="GO:0016758">
    <property type="term" value="F:hexosyltransferase activity"/>
    <property type="evidence" value="ECO:0007669"/>
    <property type="project" value="UniProtKB-ARBA"/>
</dbReference>
<evidence type="ECO:0000313" key="6">
    <source>
        <dbReference type="EMBL" id="MBP0461349.1"/>
    </source>
</evidence>
<evidence type="ECO:0000256" key="1">
    <source>
        <dbReference type="ARBA" id="ARBA00006962"/>
    </source>
</evidence>
<dbReference type="PANTHER" id="PTHR48050:SF13">
    <property type="entry name" value="STEROL 3-BETA-GLUCOSYLTRANSFERASE UGT80A2"/>
    <property type="match status" value="1"/>
</dbReference>
<evidence type="ECO:0000256" key="2">
    <source>
        <dbReference type="ARBA" id="ARBA00022676"/>
    </source>
</evidence>
<name>A0A940S0X1_9ACTN</name>
<dbReference type="InterPro" id="IPR002213">
    <property type="entry name" value="UDP_glucos_trans"/>
</dbReference>
<feature type="domain" description="Erythromycin biosynthesis protein CIII-like N-terminal" evidence="5">
    <location>
        <begin position="22"/>
        <end position="238"/>
    </location>
</feature>
<proteinExistence type="inferred from homology"/>
<keyword evidence="7" id="KW-1185">Reference proteome</keyword>
<comment type="similarity">
    <text evidence="1">Belongs to the glycosyltransferase 28 family.</text>
</comment>
<dbReference type="InterPro" id="IPR010610">
    <property type="entry name" value="EryCIII-like_C"/>
</dbReference>
<dbReference type="Pfam" id="PF21036">
    <property type="entry name" value="EryCIII-like_N"/>
    <property type="match status" value="1"/>
</dbReference>
<dbReference type="RefSeq" id="WP_209344566.1">
    <property type="nucleotide sequence ID" value="NZ_JAGIQL010000180.1"/>
</dbReference>
<dbReference type="PANTHER" id="PTHR48050">
    <property type="entry name" value="STEROL 3-BETA-GLUCOSYLTRANSFERASE"/>
    <property type="match status" value="1"/>
</dbReference>
<dbReference type="CDD" id="cd03784">
    <property type="entry name" value="GT1_Gtf-like"/>
    <property type="match status" value="1"/>
</dbReference>